<dbReference type="PROSITE" id="PS50041">
    <property type="entry name" value="C_TYPE_LECTIN_2"/>
    <property type="match status" value="1"/>
</dbReference>
<dbReference type="EMBL" id="JAUCMV010000003">
    <property type="protein sequence ID" value="KAK0410111.1"/>
    <property type="molecule type" value="Genomic_DNA"/>
</dbReference>
<accession>A0AA39HRT0</accession>
<dbReference type="Pfam" id="PF00059">
    <property type="entry name" value="Lectin_C"/>
    <property type="match status" value="1"/>
</dbReference>
<organism evidence="3 4">
    <name type="scientific">Steinernema hermaphroditum</name>
    <dbReference type="NCBI Taxonomy" id="289476"/>
    <lineage>
        <taxon>Eukaryota</taxon>
        <taxon>Metazoa</taxon>
        <taxon>Ecdysozoa</taxon>
        <taxon>Nematoda</taxon>
        <taxon>Chromadorea</taxon>
        <taxon>Rhabditida</taxon>
        <taxon>Tylenchina</taxon>
        <taxon>Panagrolaimomorpha</taxon>
        <taxon>Strongyloidoidea</taxon>
        <taxon>Steinernematidae</taxon>
        <taxon>Steinernema</taxon>
    </lineage>
</organism>
<gene>
    <name evidence="3" type="ORF">QR680_004952</name>
</gene>
<dbReference type="InterPro" id="IPR001304">
    <property type="entry name" value="C-type_lectin-like"/>
</dbReference>
<evidence type="ECO:0000259" key="2">
    <source>
        <dbReference type="PROSITE" id="PS50041"/>
    </source>
</evidence>
<keyword evidence="1" id="KW-0732">Signal</keyword>
<feature type="domain" description="C-type lectin" evidence="2">
    <location>
        <begin position="33"/>
        <end position="147"/>
    </location>
</feature>
<feature type="signal peptide" evidence="1">
    <location>
        <begin position="1"/>
        <end position="21"/>
    </location>
</feature>
<dbReference type="Gene3D" id="3.10.100.10">
    <property type="entry name" value="Mannose-Binding Protein A, subunit A"/>
    <property type="match status" value="1"/>
</dbReference>
<name>A0AA39HRT0_9BILA</name>
<dbReference type="PANTHER" id="PTHR22803">
    <property type="entry name" value="MANNOSE, PHOSPHOLIPASE, LECTIN RECEPTOR RELATED"/>
    <property type="match status" value="1"/>
</dbReference>
<evidence type="ECO:0000313" key="3">
    <source>
        <dbReference type="EMBL" id="KAK0410111.1"/>
    </source>
</evidence>
<reference evidence="3" key="1">
    <citation type="submission" date="2023-06" db="EMBL/GenBank/DDBJ databases">
        <title>Genomic analysis of the entomopathogenic nematode Steinernema hermaphroditum.</title>
        <authorList>
            <person name="Schwarz E.M."/>
            <person name="Heppert J.K."/>
            <person name="Baniya A."/>
            <person name="Schwartz H.T."/>
            <person name="Tan C.-H."/>
            <person name="Antoshechkin I."/>
            <person name="Sternberg P.W."/>
            <person name="Goodrich-Blair H."/>
            <person name="Dillman A.R."/>
        </authorList>
    </citation>
    <scope>NUCLEOTIDE SEQUENCE</scope>
    <source>
        <strain evidence="3">PS9179</strain>
        <tissue evidence="3">Whole animal</tissue>
    </source>
</reference>
<evidence type="ECO:0000313" key="4">
    <source>
        <dbReference type="Proteomes" id="UP001175271"/>
    </source>
</evidence>
<dbReference type="CDD" id="cd00037">
    <property type="entry name" value="CLECT"/>
    <property type="match status" value="1"/>
</dbReference>
<comment type="caution">
    <text evidence="3">The sequence shown here is derived from an EMBL/GenBank/DDBJ whole genome shotgun (WGS) entry which is preliminary data.</text>
</comment>
<dbReference type="InterPro" id="IPR016186">
    <property type="entry name" value="C-type_lectin-like/link_sf"/>
</dbReference>
<evidence type="ECO:0000256" key="1">
    <source>
        <dbReference type="SAM" id="SignalP"/>
    </source>
</evidence>
<proteinExistence type="predicted"/>
<sequence length="176" mass="19863">MQSSAATLLLLAFAFVSAIVADPCESGWRYSPHSNKCYRLYNEQIGWTKAEFKCAYQSAHHISVHSLADNQFVTEYVRQAGTVWLGAAMFGSSTQYVYSDQSPFNFENWQGGRRPPYNRGRKCVKVDGRTGEWFKSCCKIPAAVICEKPASDLPGPIVEEPEATVEPVRRARFFRH</sequence>
<keyword evidence="4" id="KW-1185">Reference proteome</keyword>
<dbReference type="InterPro" id="IPR016187">
    <property type="entry name" value="CTDL_fold"/>
</dbReference>
<dbReference type="Proteomes" id="UP001175271">
    <property type="component" value="Unassembled WGS sequence"/>
</dbReference>
<protein>
    <recommendedName>
        <fullName evidence="2">C-type lectin domain-containing protein</fullName>
    </recommendedName>
</protein>
<dbReference type="SUPFAM" id="SSF56436">
    <property type="entry name" value="C-type lectin-like"/>
    <property type="match status" value="1"/>
</dbReference>
<dbReference type="AlphaFoldDB" id="A0AA39HRT0"/>
<dbReference type="SMART" id="SM00034">
    <property type="entry name" value="CLECT"/>
    <property type="match status" value="1"/>
</dbReference>
<dbReference type="InterPro" id="IPR050111">
    <property type="entry name" value="C-type_lectin/snaclec_domain"/>
</dbReference>
<feature type="chain" id="PRO_5041387634" description="C-type lectin domain-containing protein" evidence="1">
    <location>
        <begin position="22"/>
        <end position="176"/>
    </location>
</feature>